<dbReference type="EMBL" id="MW396859">
    <property type="protein sequence ID" value="QSE36502.1"/>
    <property type="molecule type" value="Genomic_DNA"/>
</dbReference>
<proteinExistence type="predicted"/>
<dbReference type="GO" id="GO:0009297">
    <property type="term" value="P:pilus assembly"/>
    <property type="evidence" value="ECO:0007669"/>
    <property type="project" value="InterPro"/>
</dbReference>
<dbReference type="PANTHER" id="PTHR30451">
    <property type="entry name" value="OUTER MEMBRANE USHER PROTEIN"/>
    <property type="match status" value="1"/>
</dbReference>
<sequence>MLPPNIRGYAPQITGIAETNARVVVSQQGRVIYDSTVPAGTFSIQDLSSSVRGILDVEIFEQNGKRKHFQVEMCRCAFLIQTWSE</sequence>
<dbReference type="GO" id="GO:0015473">
    <property type="term" value="F:fimbrial usher porin activity"/>
    <property type="evidence" value="ECO:0007669"/>
    <property type="project" value="InterPro"/>
</dbReference>
<dbReference type="Gene3D" id="2.60.40.3110">
    <property type="match status" value="1"/>
</dbReference>
<protein>
    <submittedName>
        <fullName evidence="1">Outer membrane usher protein PapC</fullName>
    </submittedName>
</protein>
<dbReference type="Pfam" id="PF00577">
    <property type="entry name" value="Usher"/>
    <property type="match status" value="1"/>
</dbReference>
<accession>A0A896ZDC3</accession>
<gene>
    <name evidence="1" type="primary">papC</name>
    <name evidence="1" type="ORF">NOOHOHFM_00210</name>
</gene>
<dbReference type="GO" id="GO:0009279">
    <property type="term" value="C:cell outer membrane"/>
    <property type="evidence" value="ECO:0007669"/>
    <property type="project" value="TreeGrafter"/>
</dbReference>
<geneLocation type="plasmid" evidence="1">
    <name>pINV</name>
</geneLocation>
<dbReference type="PANTHER" id="PTHR30451:SF10">
    <property type="entry name" value="OUTER MEMBRANE USHER PROTEIN YFCU-RELATED"/>
    <property type="match status" value="1"/>
</dbReference>
<dbReference type="InterPro" id="IPR000015">
    <property type="entry name" value="Fimb_usher"/>
</dbReference>
<name>A0A896ZDC3_SHISO</name>
<reference evidence="1" key="1">
    <citation type="submission" date="2020-12" db="EMBL/GenBank/DDBJ databases">
        <authorList>
            <person name="Locke R.K."/>
        </authorList>
    </citation>
    <scope>NUCLEOTIDE SEQUENCE</scope>
    <source>
        <strain evidence="1">893916</strain>
        <plasmid evidence="1">pINV</plasmid>
    </source>
</reference>
<keyword evidence="1" id="KW-0614">Plasmid</keyword>
<reference evidence="1" key="2">
    <citation type="submission" date="2021-03" db="EMBL/GenBank/DDBJ databases">
        <title>Acquisition and loss of CTX-M plasmids in Shigella species associated with MSM transmission in the UK.</title>
        <authorList>
            <person name="Greig D.R."/>
            <person name="Jenkins C."/>
            <person name="Dallman T.J."/>
            <person name="Cowley L.A."/>
        </authorList>
    </citation>
    <scope>NUCLEOTIDE SEQUENCE</scope>
    <source>
        <strain evidence="1">893916</strain>
        <plasmid evidence="1">pINV</plasmid>
    </source>
</reference>
<dbReference type="AlphaFoldDB" id="A0A896ZDC3"/>
<organism evidence="1">
    <name type="scientific">Shigella sonnei</name>
    <dbReference type="NCBI Taxonomy" id="624"/>
    <lineage>
        <taxon>Bacteria</taxon>
        <taxon>Pseudomonadati</taxon>
        <taxon>Pseudomonadota</taxon>
        <taxon>Gammaproteobacteria</taxon>
        <taxon>Enterobacterales</taxon>
        <taxon>Enterobacteriaceae</taxon>
        <taxon>Shigella</taxon>
    </lineage>
</organism>
<evidence type="ECO:0000313" key="1">
    <source>
        <dbReference type="EMBL" id="QSE36502.1"/>
    </source>
</evidence>